<evidence type="ECO:0000259" key="10">
    <source>
        <dbReference type="Pfam" id="PF14905"/>
    </source>
</evidence>
<reference evidence="11 12" key="1">
    <citation type="submission" date="2019-11" db="EMBL/GenBank/DDBJ databases">
        <title>Description of Pedobacter sp. LMG 31462T.</title>
        <authorList>
            <person name="Carlier A."/>
            <person name="Qi S."/>
            <person name="Vandamme P."/>
        </authorList>
    </citation>
    <scope>NUCLEOTIDE SEQUENCE [LARGE SCALE GENOMIC DNA]</scope>
    <source>
        <strain evidence="11 12">LMG 31462</strain>
    </source>
</reference>
<dbReference type="InterPro" id="IPR037066">
    <property type="entry name" value="Plug_dom_sf"/>
</dbReference>
<evidence type="ECO:0000256" key="6">
    <source>
        <dbReference type="ARBA" id="ARBA00023136"/>
    </source>
</evidence>
<evidence type="ECO:0000256" key="2">
    <source>
        <dbReference type="ARBA" id="ARBA00022448"/>
    </source>
</evidence>
<dbReference type="InterPro" id="IPR012910">
    <property type="entry name" value="Plug_dom"/>
</dbReference>
<proteinExistence type="predicted"/>
<evidence type="ECO:0000256" key="3">
    <source>
        <dbReference type="ARBA" id="ARBA00022452"/>
    </source>
</evidence>
<sequence>MKLPIFLLFTICCSLTTSAQEQSTEKQTILKEVAITAEKPGVSLKLDKKIFVVGKDLLSQNGSANDLLNNLPAVAVSPTGTVSLRGNSNVLILINGRKTGLTQSNALDQIPAGQIDRVEIITNPSARYDAAGNAGIINIILKKNNKGGFTGQVKLVGGLPNDTRLNPSLNYKSDKINLFSTFGFRSTDYVGLYRSEQLVEQQDLGTAQYQQLKKENRHDDGKLLYLGADYFLNDHNTITAAFFKNATKDHDKTSLNYDYSNQLVDSAFLRKGESWEKRSYNQLEFNYTRTFKSPKKKFSLDLQYDFWNSEKDWNLNTSRITPTAETLPGIRTSAAGASKDFLLQTDFIQPVAANSIMEFGLKLENRRVSSDYKAEEQAGNEWIIFDQIDNKLDYKELIGSGYAQFSSKWKQFSYLLGLRAELTKVRVEDAEHSFDSRKHYTKLFPTAHLGYQIQEGTSLQLSYSKRINRPSLYLLYPFNEITDFNAQYRGNPELNPSYADIFELGFLQNWGKITINPSLYYQYIAHPIQDYTYLKDGNTFITSPINIDQETRRGMELSILYQPVTSLQLNAEFNYYAFKQRGYYQAQDFNFSAQTFTSRFSAQMKLPMNFSFQGRYNYSSAERNAQSKTAAIHALDLGISKNLFKNSATVVIDGINVLNSRKFRTITTGSNYLLNQMNNPNADRYRISFVYKFNHKEGQSVRQAKSGNRN</sequence>
<name>A0ABR6ESC9_9SPHI</name>
<evidence type="ECO:0000256" key="1">
    <source>
        <dbReference type="ARBA" id="ARBA00004571"/>
    </source>
</evidence>
<protein>
    <submittedName>
        <fullName evidence="11">TonB-dependent receptor</fullName>
    </submittedName>
</protein>
<evidence type="ECO:0000259" key="9">
    <source>
        <dbReference type="Pfam" id="PF07715"/>
    </source>
</evidence>
<dbReference type="PANTHER" id="PTHR30069">
    <property type="entry name" value="TONB-DEPENDENT OUTER MEMBRANE RECEPTOR"/>
    <property type="match status" value="1"/>
</dbReference>
<dbReference type="EMBL" id="WNXC01000001">
    <property type="protein sequence ID" value="MBB2148161.1"/>
    <property type="molecule type" value="Genomic_DNA"/>
</dbReference>
<gene>
    <name evidence="11" type="ORF">GM920_04460</name>
</gene>
<evidence type="ECO:0000256" key="7">
    <source>
        <dbReference type="ARBA" id="ARBA00023237"/>
    </source>
</evidence>
<dbReference type="InterPro" id="IPR039426">
    <property type="entry name" value="TonB-dep_rcpt-like"/>
</dbReference>
<keyword evidence="5 8" id="KW-0732">Signal</keyword>
<dbReference type="InterPro" id="IPR036942">
    <property type="entry name" value="Beta-barrel_TonB_sf"/>
</dbReference>
<evidence type="ECO:0000313" key="12">
    <source>
        <dbReference type="Proteomes" id="UP000636110"/>
    </source>
</evidence>
<dbReference type="InterPro" id="IPR041700">
    <property type="entry name" value="OMP_b-brl_3"/>
</dbReference>
<dbReference type="SUPFAM" id="SSF56935">
    <property type="entry name" value="Porins"/>
    <property type="match status" value="1"/>
</dbReference>
<accession>A0ABR6ESC9</accession>
<organism evidence="11 12">
    <name type="scientific">Pedobacter gandavensis</name>
    <dbReference type="NCBI Taxonomy" id="2679963"/>
    <lineage>
        <taxon>Bacteria</taxon>
        <taxon>Pseudomonadati</taxon>
        <taxon>Bacteroidota</taxon>
        <taxon>Sphingobacteriia</taxon>
        <taxon>Sphingobacteriales</taxon>
        <taxon>Sphingobacteriaceae</taxon>
        <taxon>Pedobacter</taxon>
    </lineage>
</organism>
<feature type="signal peptide" evidence="8">
    <location>
        <begin position="1"/>
        <end position="19"/>
    </location>
</feature>
<keyword evidence="2" id="KW-0813">Transport</keyword>
<evidence type="ECO:0000256" key="4">
    <source>
        <dbReference type="ARBA" id="ARBA00022692"/>
    </source>
</evidence>
<comment type="subcellular location">
    <subcellularLocation>
        <location evidence="1">Cell outer membrane</location>
        <topology evidence="1">Multi-pass membrane protein</topology>
    </subcellularLocation>
</comment>
<dbReference type="Pfam" id="PF14905">
    <property type="entry name" value="OMP_b-brl_3"/>
    <property type="match status" value="1"/>
</dbReference>
<dbReference type="PANTHER" id="PTHR30069:SF29">
    <property type="entry name" value="HEMOGLOBIN AND HEMOGLOBIN-HAPTOGLOBIN-BINDING PROTEIN 1-RELATED"/>
    <property type="match status" value="1"/>
</dbReference>
<dbReference type="Gene3D" id="2.40.170.20">
    <property type="entry name" value="TonB-dependent receptor, beta-barrel domain"/>
    <property type="match status" value="1"/>
</dbReference>
<comment type="caution">
    <text evidence="11">The sequence shown here is derived from an EMBL/GenBank/DDBJ whole genome shotgun (WGS) entry which is preliminary data.</text>
</comment>
<dbReference type="Pfam" id="PF07715">
    <property type="entry name" value="Plug"/>
    <property type="match status" value="1"/>
</dbReference>
<dbReference type="Gene3D" id="2.170.130.10">
    <property type="entry name" value="TonB-dependent receptor, plug domain"/>
    <property type="match status" value="1"/>
</dbReference>
<evidence type="ECO:0000313" key="11">
    <source>
        <dbReference type="EMBL" id="MBB2148161.1"/>
    </source>
</evidence>
<feature type="domain" description="TonB-dependent receptor plug" evidence="9">
    <location>
        <begin position="59"/>
        <end position="135"/>
    </location>
</feature>
<dbReference type="Proteomes" id="UP000636110">
    <property type="component" value="Unassembled WGS sequence"/>
</dbReference>
<keyword evidence="3" id="KW-1134">Transmembrane beta strand</keyword>
<keyword evidence="12" id="KW-1185">Reference proteome</keyword>
<dbReference type="RefSeq" id="WP_182953809.1">
    <property type="nucleotide sequence ID" value="NZ_WNXC01000001.1"/>
</dbReference>
<feature type="chain" id="PRO_5046264303" evidence="8">
    <location>
        <begin position="20"/>
        <end position="710"/>
    </location>
</feature>
<keyword evidence="7" id="KW-0998">Cell outer membrane</keyword>
<keyword evidence="6" id="KW-0472">Membrane</keyword>
<keyword evidence="11" id="KW-0675">Receptor</keyword>
<evidence type="ECO:0000256" key="8">
    <source>
        <dbReference type="SAM" id="SignalP"/>
    </source>
</evidence>
<evidence type="ECO:0000256" key="5">
    <source>
        <dbReference type="ARBA" id="ARBA00022729"/>
    </source>
</evidence>
<keyword evidence="4" id="KW-0812">Transmembrane</keyword>
<feature type="domain" description="Outer membrane protein beta-barrel" evidence="10">
    <location>
        <begin position="289"/>
        <end position="691"/>
    </location>
</feature>